<accession>A0A9Q0ISY0</accession>
<evidence type="ECO:0000256" key="1">
    <source>
        <dbReference type="SAM" id="MobiDB-lite"/>
    </source>
</evidence>
<dbReference type="EMBL" id="JANIIK010000039">
    <property type="protein sequence ID" value="KAJ3609804.1"/>
    <property type="molecule type" value="Genomic_DNA"/>
</dbReference>
<feature type="region of interest" description="Disordered" evidence="1">
    <location>
        <begin position="62"/>
        <end position="89"/>
    </location>
</feature>
<comment type="caution">
    <text evidence="2">The sequence shown here is derived from an EMBL/GenBank/DDBJ whole genome shotgun (WGS) entry which is preliminary data.</text>
</comment>
<reference evidence="2" key="1">
    <citation type="submission" date="2022-07" db="EMBL/GenBank/DDBJ databases">
        <title>Chromosome-level genome of Muraenolepis orangiensis.</title>
        <authorList>
            <person name="Kim J."/>
        </authorList>
    </citation>
    <scope>NUCLEOTIDE SEQUENCE</scope>
    <source>
        <strain evidence="2">KU_S4_2022</strain>
        <tissue evidence="2">Muscle</tissue>
    </source>
</reference>
<organism evidence="2 3">
    <name type="scientific">Muraenolepis orangiensis</name>
    <name type="common">Patagonian moray cod</name>
    <dbReference type="NCBI Taxonomy" id="630683"/>
    <lineage>
        <taxon>Eukaryota</taxon>
        <taxon>Metazoa</taxon>
        <taxon>Chordata</taxon>
        <taxon>Craniata</taxon>
        <taxon>Vertebrata</taxon>
        <taxon>Euteleostomi</taxon>
        <taxon>Actinopterygii</taxon>
        <taxon>Neopterygii</taxon>
        <taxon>Teleostei</taxon>
        <taxon>Neoteleostei</taxon>
        <taxon>Acanthomorphata</taxon>
        <taxon>Zeiogadaria</taxon>
        <taxon>Gadariae</taxon>
        <taxon>Gadiformes</taxon>
        <taxon>Muraenolepidoidei</taxon>
        <taxon>Muraenolepididae</taxon>
        <taxon>Muraenolepis</taxon>
    </lineage>
</organism>
<evidence type="ECO:0000313" key="3">
    <source>
        <dbReference type="Proteomes" id="UP001148018"/>
    </source>
</evidence>
<name>A0A9Q0ISY0_9TELE</name>
<proteinExistence type="predicted"/>
<evidence type="ECO:0000313" key="2">
    <source>
        <dbReference type="EMBL" id="KAJ3609804.1"/>
    </source>
</evidence>
<gene>
    <name evidence="2" type="ORF">NHX12_024314</name>
</gene>
<keyword evidence="3" id="KW-1185">Reference proteome</keyword>
<dbReference type="Proteomes" id="UP001148018">
    <property type="component" value="Unassembled WGS sequence"/>
</dbReference>
<dbReference type="AlphaFoldDB" id="A0A9Q0ISY0"/>
<protein>
    <submittedName>
        <fullName evidence="2">Uncharacterized protein</fullName>
    </submittedName>
</protein>
<sequence>MDPGETGPGVIWTQETLVLEWYGSRRDSRSAGPDLRTVWLYDPLQSAIVLLAEAVNQTRMDEQRVDSAMAPSESHHHSLRAGSNFFSSPQGRTSSAILRLAVRAASCLSGSQ</sequence>